<comment type="similarity">
    <text evidence="3 4">Belongs to the bacterial glucokinase family.</text>
</comment>
<organism evidence="5 6">
    <name type="scientific">Altericroceibacterium indicum</name>
    <dbReference type="NCBI Taxonomy" id="374177"/>
    <lineage>
        <taxon>Bacteria</taxon>
        <taxon>Pseudomonadati</taxon>
        <taxon>Pseudomonadota</taxon>
        <taxon>Alphaproteobacteria</taxon>
        <taxon>Sphingomonadales</taxon>
        <taxon>Erythrobacteraceae</taxon>
        <taxon>Altericroceibacterium</taxon>
    </lineage>
</organism>
<accession>A0A845ABL0</accession>
<dbReference type="InterPro" id="IPR043129">
    <property type="entry name" value="ATPase_NBD"/>
</dbReference>
<dbReference type="AlphaFoldDB" id="A0A845ABL0"/>
<gene>
    <name evidence="3 5" type="primary">glk</name>
    <name evidence="5" type="ORF">GRI39_00690</name>
</gene>
<dbReference type="InterPro" id="IPR050201">
    <property type="entry name" value="Bacterial_glucokinase"/>
</dbReference>
<evidence type="ECO:0000256" key="3">
    <source>
        <dbReference type="HAMAP-Rule" id="MF_00524"/>
    </source>
</evidence>
<dbReference type="GO" id="GO:0005524">
    <property type="term" value="F:ATP binding"/>
    <property type="evidence" value="ECO:0007669"/>
    <property type="project" value="UniProtKB-UniRule"/>
</dbReference>
<dbReference type="EMBL" id="WTYQ01000001">
    <property type="protein sequence ID" value="MXP24568.1"/>
    <property type="molecule type" value="Genomic_DNA"/>
</dbReference>
<sequence length="330" mass="35874">MRGQVSDLVALDIGGTHARFALVRFGDDGAIIMDDPITLKTSDYVSLQTAWEEFERQVTGPVPRAAALAIAGPVTGETVRLTNNSWVIQTGSLDKQLDLDRVVVLNDFAAVAHAVARVPEDQFLHLSGPDEPLPQNGTVSVIGPGTGLGVAHFKRVDGQYHVQATEGGHVNFAPVDHVEDALLKRLRNQHRRVSVERVVAGPGIVEIYETLASLEHRSVEQLDDRTVWERGLAHTDNLAVAAIERFCMALGSASGDYALSHGASAVVMAGGLGYRIRDTLRYSGFAERFRFKGRYEPLMANIPVKLITHPQPGLFGAAAAFQREHFLETV</sequence>
<keyword evidence="3" id="KW-0067">ATP-binding</keyword>
<evidence type="ECO:0000313" key="6">
    <source>
        <dbReference type="Proteomes" id="UP000460561"/>
    </source>
</evidence>
<keyword evidence="2 3" id="KW-0418">Kinase</keyword>
<keyword evidence="1 3" id="KW-0808">Transferase</keyword>
<proteinExistence type="inferred from homology"/>
<dbReference type="GO" id="GO:0006096">
    <property type="term" value="P:glycolytic process"/>
    <property type="evidence" value="ECO:0007669"/>
    <property type="project" value="UniProtKB-UniRule"/>
</dbReference>
<keyword evidence="3" id="KW-0547">Nucleotide-binding</keyword>
<dbReference type="GO" id="GO:0004340">
    <property type="term" value="F:glucokinase activity"/>
    <property type="evidence" value="ECO:0007669"/>
    <property type="project" value="UniProtKB-UniRule"/>
</dbReference>
<name>A0A845ABL0_9SPHN</name>
<dbReference type="CDD" id="cd24008">
    <property type="entry name" value="ASKHA_NBD_GLK"/>
    <property type="match status" value="1"/>
</dbReference>
<dbReference type="EC" id="2.7.1.2" evidence="3"/>
<feature type="binding site" evidence="3">
    <location>
        <begin position="11"/>
        <end position="16"/>
    </location>
    <ligand>
        <name>ATP</name>
        <dbReference type="ChEBI" id="CHEBI:30616"/>
    </ligand>
</feature>
<evidence type="ECO:0000256" key="2">
    <source>
        <dbReference type="ARBA" id="ARBA00022777"/>
    </source>
</evidence>
<dbReference type="PANTHER" id="PTHR47690">
    <property type="entry name" value="GLUCOKINASE"/>
    <property type="match status" value="1"/>
</dbReference>
<dbReference type="OrthoDB" id="9800595at2"/>
<dbReference type="Gene3D" id="3.30.420.40">
    <property type="match status" value="1"/>
</dbReference>
<dbReference type="GO" id="GO:0005536">
    <property type="term" value="F:D-glucose binding"/>
    <property type="evidence" value="ECO:0007669"/>
    <property type="project" value="InterPro"/>
</dbReference>
<dbReference type="InterPro" id="IPR003836">
    <property type="entry name" value="Glucokinase"/>
</dbReference>
<dbReference type="Proteomes" id="UP000460561">
    <property type="component" value="Unassembled WGS sequence"/>
</dbReference>
<comment type="caution">
    <text evidence="5">The sequence shown here is derived from an EMBL/GenBank/DDBJ whole genome shotgun (WGS) entry which is preliminary data.</text>
</comment>
<evidence type="ECO:0000256" key="1">
    <source>
        <dbReference type="ARBA" id="ARBA00022679"/>
    </source>
</evidence>
<keyword evidence="6" id="KW-1185">Reference proteome</keyword>
<dbReference type="PANTHER" id="PTHR47690:SF1">
    <property type="entry name" value="GLUCOKINASE"/>
    <property type="match status" value="1"/>
</dbReference>
<dbReference type="RefSeq" id="WP_160738546.1">
    <property type="nucleotide sequence ID" value="NZ_WTYQ01000001.1"/>
</dbReference>
<evidence type="ECO:0000256" key="4">
    <source>
        <dbReference type="RuleBase" id="RU004046"/>
    </source>
</evidence>
<keyword evidence="3" id="KW-0963">Cytoplasm</keyword>
<keyword evidence="3" id="KW-0324">Glycolysis</keyword>
<protein>
    <recommendedName>
        <fullName evidence="3">Glucokinase</fullName>
        <ecNumber evidence="3">2.7.1.2</ecNumber>
    </recommendedName>
    <alternativeName>
        <fullName evidence="3">Glucose kinase</fullName>
    </alternativeName>
</protein>
<comment type="subcellular location">
    <subcellularLocation>
        <location evidence="3">Cytoplasm</location>
    </subcellularLocation>
</comment>
<dbReference type="Gene3D" id="3.40.367.20">
    <property type="match status" value="1"/>
</dbReference>
<dbReference type="NCBIfam" id="TIGR00749">
    <property type="entry name" value="glk"/>
    <property type="match status" value="1"/>
</dbReference>
<dbReference type="Pfam" id="PF02685">
    <property type="entry name" value="Glucokinase"/>
    <property type="match status" value="1"/>
</dbReference>
<dbReference type="HAMAP" id="MF_00524">
    <property type="entry name" value="Glucokinase"/>
    <property type="match status" value="1"/>
</dbReference>
<dbReference type="SUPFAM" id="SSF53067">
    <property type="entry name" value="Actin-like ATPase domain"/>
    <property type="match status" value="1"/>
</dbReference>
<evidence type="ECO:0000313" key="5">
    <source>
        <dbReference type="EMBL" id="MXP24568.1"/>
    </source>
</evidence>
<dbReference type="GO" id="GO:0005829">
    <property type="term" value="C:cytosol"/>
    <property type="evidence" value="ECO:0007669"/>
    <property type="project" value="TreeGrafter"/>
</dbReference>
<comment type="catalytic activity">
    <reaction evidence="3">
        <text>D-glucose + ATP = D-glucose 6-phosphate + ADP + H(+)</text>
        <dbReference type="Rhea" id="RHEA:17825"/>
        <dbReference type="ChEBI" id="CHEBI:4167"/>
        <dbReference type="ChEBI" id="CHEBI:15378"/>
        <dbReference type="ChEBI" id="CHEBI:30616"/>
        <dbReference type="ChEBI" id="CHEBI:61548"/>
        <dbReference type="ChEBI" id="CHEBI:456216"/>
        <dbReference type="EC" id="2.7.1.2"/>
    </reaction>
</comment>
<reference evidence="5 6" key="1">
    <citation type="submission" date="2019-12" db="EMBL/GenBank/DDBJ databases">
        <title>Genomic-based taxomic classification of the family Erythrobacteraceae.</title>
        <authorList>
            <person name="Xu L."/>
        </authorList>
    </citation>
    <scope>NUCLEOTIDE SEQUENCE [LARGE SCALE GENOMIC DNA]</scope>
    <source>
        <strain evidence="5 6">DSM 18604</strain>
    </source>
</reference>